<feature type="compositionally biased region" description="Polar residues" evidence="1">
    <location>
        <begin position="96"/>
        <end position="106"/>
    </location>
</feature>
<dbReference type="SMART" id="SM00128">
    <property type="entry name" value="IPPc"/>
    <property type="match status" value="1"/>
</dbReference>
<protein>
    <recommendedName>
        <fullName evidence="2">Inositol polyphosphate-related phosphatase domain-containing protein</fullName>
    </recommendedName>
</protein>
<evidence type="ECO:0000256" key="1">
    <source>
        <dbReference type="SAM" id="MobiDB-lite"/>
    </source>
</evidence>
<keyword evidence="4" id="KW-1185">Reference proteome</keyword>
<dbReference type="InterPro" id="IPR046985">
    <property type="entry name" value="IP5"/>
</dbReference>
<feature type="compositionally biased region" description="Polar residues" evidence="1">
    <location>
        <begin position="403"/>
        <end position="421"/>
    </location>
</feature>
<dbReference type="EMBL" id="JAGHQM010000459">
    <property type="protein sequence ID" value="KAH0560056.1"/>
    <property type="molecule type" value="Genomic_DNA"/>
</dbReference>
<sequence>MGNSAPEDSMDDSSIKPVSSLRSHFEKMAGPKPPSSTPTSRDGSPGFRSHQESAEDSYTRSASRTSLDLPSRDNSWNSQRGRTMTSDNGQADLHPPSTSTNRNRSPAASVRQRPISMGPLSPPRTPPVVRVDSPKSPPRLMSSANSTPRSAANGPATPLDSSYPTLSPFPGRQFKIPSRSSSPRPEFRTSQVPTQPSSLSYDSKAGFPGVEPSDNEPGGLPGNLKDPQKLYPVDRALAPKGSSVPPRFNRADKPKIPSKPPSISTRPDGANLGPAAPLDDAASPFSTPPSSEDDDSVAVKASGEGVSTRLPATSRQFEPPPVHHSVLERRRQQGSRPGTSGAESVRASDSQKVSSANNFTEHRPGLPPRRAVGTIEKHYPASESTHQPSQNQHHFPPPPKRNVTGNSQGATSSRDLRNQNVDWVHSTASSSSLAPTSETTNGHRSYTDESDDTLLGPDVPRAGLSDYPDSSQANRRMPCFKTDPREIQVKNDTRLFDIFGQYICATGHLTRVWDLLTGELLVSVNHGEVVRVTSLAFKPASNIHDEGSQVWLGTNSGEIQELDIPTQRVIFTKTSAHPRREVIKIHRHANEMWTLDDEGKLHVWPPDDSGSPNLRNTHYSFRVPKGHSCSLVVGHQFWIATGKDIRVFQPSSKSNIPFNILAKPMTQAKLGDITSGSVISRQADRVFFGHTDGKVSIYSRDDYSCLRVVNVSLYKINSLSGVGDYLWVAFNTGMIYVYDTRFKPWKVKKDWHAHDSPVANILLDRSSILKIDRLQVASLGTDNSIRIWDGMLEDDWIEAEMQEHDVDYCEFRELGATVLTWNAGASKPQDIRNDKRDSDFIQHILQNNPPPDILVFGFQELVDLEDKKVTAKSIFKGSKKKESSAQEHMSRQYRDWRDYFTRSIENCMPPDQPYQLLHSASLVGLFTCIFIKASLRKTVRDVRAAEVKRGLKGFHGNKGALIVRFVIDDSSICFVNCHLAAGQSQTVNRNHDIAAILETAALPAESDASVRTGLFVSGGDGSMILDHEICILNGDLNYRIDTIGRDTVVSAVRANDLEKLLKRDQLLLSKRRNPGFRLRAFEESAITFPPTYKYDVGSDNYDSSEKRRAPAWCDRILYRGLGRIKQLNYRRHEIHASDHRPVSGNFRLRVKTIIPEKRARVLERSNQRFEEIKQRTTVEAK</sequence>
<dbReference type="Pfam" id="PF22669">
    <property type="entry name" value="Exo_endo_phos2"/>
    <property type="match status" value="1"/>
</dbReference>
<dbReference type="GO" id="GO:0046856">
    <property type="term" value="P:phosphatidylinositol dephosphorylation"/>
    <property type="evidence" value="ECO:0007669"/>
    <property type="project" value="InterPro"/>
</dbReference>
<feature type="compositionally biased region" description="Polar residues" evidence="1">
    <location>
        <begin position="59"/>
        <end position="89"/>
    </location>
</feature>
<dbReference type="SUPFAM" id="SSF56219">
    <property type="entry name" value="DNase I-like"/>
    <property type="match status" value="1"/>
</dbReference>
<dbReference type="InterPro" id="IPR000300">
    <property type="entry name" value="IPPc"/>
</dbReference>
<dbReference type="AlphaFoldDB" id="A0A9P8RR48"/>
<feature type="domain" description="Inositol polyphosphate-related phosphatase" evidence="2">
    <location>
        <begin position="812"/>
        <end position="1154"/>
    </location>
</feature>
<dbReference type="InterPro" id="IPR036322">
    <property type="entry name" value="WD40_repeat_dom_sf"/>
</dbReference>
<name>A0A9P8RR48_9PEZI</name>
<feature type="compositionally biased region" description="Polar residues" evidence="1">
    <location>
        <begin position="188"/>
        <end position="201"/>
    </location>
</feature>
<accession>A0A9P8RR48</accession>
<reference evidence="3" key="1">
    <citation type="submission" date="2021-03" db="EMBL/GenBank/DDBJ databases">
        <title>Comparative genomics and phylogenomic investigation of the class Geoglossomycetes provide insights into ecological specialization and systematics.</title>
        <authorList>
            <person name="Melie T."/>
            <person name="Pirro S."/>
            <person name="Miller A.N."/>
            <person name="Quandt A."/>
        </authorList>
    </citation>
    <scope>NUCLEOTIDE SEQUENCE</scope>
    <source>
        <strain evidence="3">CAQ_001_2017</strain>
    </source>
</reference>
<dbReference type="GO" id="GO:0004439">
    <property type="term" value="F:phosphatidylinositol-4,5-bisphosphate 5-phosphatase activity"/>
    <property type="evidence" value="ECO:0007669"/>
    <property type="project" value="TreeGrafter"/>
</dbReference>
<dbReference type="SUPFAM" id="SSF50978">
    <property type="entry name" value="WD40 repeat-like"/>
    <property type="match status" value="1"/>
</dbReference>
<organism evidence="3 4">
    <name type="scientific">Trichoglossum hirsutum</name>
    <dbReference type="NCBI Taxonomy" id="265104"/>
    <lineage>
        <taxon>Eukaryota</taxon>
        <taxon>Fungi</taxon>
        <taxon>Dikarya</taxon>
        <taxon>Ascomycota</taxon>
        <taxon>Pezizomycotina</taxon>
        <taxon>Geoglossomycetes</taxon>
        <taxon>Geoglossales</taxon>
        <taxon>Geoglossaceae</taxon>
        <taxon>Trichoglossum</taxon>
    </lineage>
</organism>
<dbReference type="InterPro" id="IPR015943">
    <property type="entry name" value="WD40/YVTN_repeat-like_dom_sf"/>
</dbReference>
<dbReference type="Gene3D" id="2.130.10.10">
    <property type="entry name" value="YVTN repeat-like/Quinoprotein amine dehydrogenase"/>
    <property type="match status" value="2"/>
</dbReference>
<feature type="compositionally biased region" description="Polar residues" evidence="1">
    <location>
        <begin position="334"/>
        <end position="359"/>
    </location>
</feature>
<dbReference type="PANTHER" id="PTHR11200:SF240">
    <property type="entry name" value="INOSITOL POLYPHOSPHATE 5-PHOSPHATASE C9G1.10C-RELATED"/>
    <property type="match status" value="1"/>
</dbReference>
<dbReference type="InterPro" id="IPR036691">
    <property type="entry name" value="Endo/exonu/phosph_ase_sf"/>
</dbReference>
<dbReference type="Proteomes" id="UP000750711">
    <property type="component" value="Unassembled WGS sequence"/>
</dbReference>
<gene>
    <name evidence="3" type="ORF">GP486_003421</name>
</gene>
<dbReference type="Gene3D" id="3.60.10.10">
    <property type="entry name" value="Endonuclease/exonuclease/phosphatase"/>
    <property type="match status" value="1"/>
</dbReference>
<dbReference type="FunFam" id="3.60.10.10:FF:000036">
    <property type="entry name" value="Inositol polyphosphate phosphatase, putative"/>
    <property type="match status" value="1"/>
</dbReference>
<feature type="compositionally biased region" description="Polar residues" evidence="1">
    <location>
        <begin position="382"/>
        <end position="393"/>
    </location>
</feature>
<feature type="region of interest" description="Disordered" evidence="1">
    <location>
        <begin position="1"/>
        <end position="477"/>
    </location>
</feature>
<feature type="compositionally biased region" description="Low complexity" evidence="1">
    <location>
        <begin position="426"/>
        <end position="440"/>
    </location>
</feature>
<comment type="caution">
    <text evidence="3">The sequence shown here is derived from an EMBL/GenBank/DDBJ whole genome shotgun (WGS) entry which is preliminary data.</text>
</comment>
<proteinExistence type="predicted"/>
<dbReference type="PANTHER" id="PTHR11200">
    <property type="entry name" value="INOSITOL 5-PHOSPHATASE"/>
    <property type="match status" value="1"/>
</dbReference>
<evidence type="ECO:0000313" key="3">
    <source>
        <dbReference type="EMBL" id="KAH0560056.1"/>
    </source>
</evidence>
<evidence type="ECO:0000259" key="2">
    <source>
        <dbReference type="SMART" id="SM00128"/>
    </source>
</evidence>
<evidence type="ECO:0000313" key="4">
    <source>
        <dbReference type="Proteomes" id="UP000750711"/>
    </source>
</evidence>